<dbReference type="Gene3D" id="2.60.40.1760">
    <property type="entry name" value="glycosyl hydrolase (family 31)"/>
    <property type="match status" value="1"/>
</dbReference>
<evidence type="ECO:0000256" key="2">
    <source>
        <dbReference type="RuleBase" id="RU361185"/>
    </source>
</evidence>
<dbReference type="EMBL" id="ADNY01000055">
    <property type="protein sequence ID" value="EFG55021.1"/>
    <property type="molecule type" value="Genomic_DNA"/>
</dbReference>
<protein>
    <submittedName>
        <fullName evidence="6">F5/8 type C domain protein</fullName>
        <ecNumber evidence="6">3.2.1.48</ecNumber>
    </submittedName>
</protein>
<dbReference type="Pfam" id="PF00754">
    <property type="entry name" value="F5_F8_type_C"/>
    <property type="match status" value="1"/>
</dbReference>
<dbReference type="PATRIC" id="fig|585524.9.peg.1655"/>
<evidence type="ECO:0000259" key="3">
    <source>
        <dbReference type="Pfam" id="PF00754"/>
    </source>
</evidence>
<dbReference type="InterPro" id="IPR008979">
    <property type="entry name" value="Galactose-bd-like_sf"/>
</dbReference>
<dbReference type="PANTHER" id="PTHR43863:SF2">
    <property type="entry name" value="MALTASE-GLUCOAMYLASE"/>
    <property type="match status" value="1"/>
</dbReference>
<comment type="similarity">
    <text evidence="1 2">Belongs to the glycosyl hydrolase 31 family.</text>
</comment>
<dbReference type="GO" id="GO:0005975">
    <property type="term" value="P:carbohydrate metabolic process"/>
    <property type="evidence" value="ECO:0007669"/>
    <property type="project" value="InterPro"/>
</dbReference>
<evidence type="ECO:0000259" key="4">
    <source>
        <dbReference type="Pfam" id="PF01055"/>
    </source>
</evidence>
<dbReference type="AlphaFoldDB" id="D4YUX0"/>
<name>D4YUX0_9LACO</name>
<dbReference type="RefSeq" id="WP_006352480.1">
    <property type="nucleotide sequence ID" value="NZ_ADNY01000055.1"/>
</dbReference>
<dbReference type="Gene3D" id="3.20.20.80">
    <property type="entry name" value="Glycosidases"/>
    <property type="match status" value="1"/>
</dbReference>
<keyword evidence="7" id="KW-1185">Reference proteome</keyword>
<dbReference type="Gene3D" id="2.60.40.1180">
    <property type="entry name" value="Golgi alpha-mannosidase II"/>
    <property type="match status" value="2"/>
</dbReference>
<feature type="domain" description="F5/8 type C" evidence="3">
    <location>
        <begin position="874"/>
        <end position="985"/>
    </location>
</feature>
<sequence length="1005" mass="113259">MTQDTQINRHQLGRLIGASKCDHFYELHYATGEIARLYILADGTFRLFIDPDKKFDENHSGLVNLSKFNNHFFEKSSPRATSESFIIQSGSFQLIFEQKTATMSIFDESLHRTRFSQLSPIELGSNQTIESLKQNKNEFYFGGGIQNGSFSHKGKRIYIKRDGITGAGGVLSQIPFFWSNAGFGEFRNTNQAGEYDFGKINENAALIKHEDRIFDNFYLIGNSPSDLIYKYYLLTGLPLMPPKYALDLGHMGNFLTTLWKPSEAKERNATMFEDGNYYARTKDPNESSGKASLNGEEEYQFSARGAIDRYQKFHFPLGWLVPNYGISDLEEEALTNFNDYANTHGVEVGIWVKNNLSSLPKSISFIATATDNIAQLQKDTDSLKVNLNRKRPFIISNSGSVGSQAYSALAFGTAGGNWDNIGTQVASLLGAGLSGETLVGGSVDGTTGGGNAQIAIRDFEWKAFTPLLFNINDQSKFSKTPFAYNSKMSNINHAYFALRQQLKPYLYTLIYGTQKGHPFVQPLFMDFPHEQVNYTEQVGHEFMLGSSILVAPITNGREDSNGNSRKDNLYLPGHRTMWIDLFTGEKYIGGRVYNKLSYPIWHLPVFVRGGAIFDLGKRNFVLYPQAKSSISFYDDNGYTDFTHNHTETRVTSDLNSSKLTITIDPVKGDYSGMETNSTTNLNIMCDAYPDRVTVKINDQLINLQEYGTSDAFAHAKEGFFYNTNYSWMPEFDQYREAKQTALQIKLGSRDVTDTKFEIIIQNFNYGSQTLVHSITDSVLRSPKGISLDPAKITAHSLSVSWTKMTDQVQFEINGILYDGIDGDKFTFHELEPNKRYVMRMRYVAGNKVSGWSEPFGAITKHAAIDYAIRNVQTTCNYAENPAHPIKYLTDLKLASEWKTKDQFDENKPLTLTFAFEDVEKLSRMAFIPRNIDRQGTPVEVGIEISTDGQNFKPYGEHINWKADAKNKVIGLRDVSAKAIRMTVYKSSGPLVAGKEVLFFRAKDKD</sequence>
<dbReference type="GO" id="GO:0004575">
    <property type="term" value="F:sucrose alpha-glucosidase activity"/>
    <property type="evidence" value="ECO:0007669"/>
    <property type="project" value="UniProtKB-EC"/>
</dbReference>
<dbReference type="STRING" id="83683.B1745_00720"/>
<dbReference type="InterPro" id="IPR017853">
    <property type="entry name" value="GH"/>
</dbReference>
<dbReference type="InterPro" id="IPR051816">
    <property type="entry name" value="Glycosyl_Hydrolase_31"/>
</dbReference>
<dbReference type="InterPro" id="IPR013780">
    <property type="entry name" value="Glyco_hydro_b"/>
</dbReference>
<feature type="domain" description="Glycoside hydrolase family 31 TIM barrel" evidence="4">
    <location>
        <begin position="382"/>
        <end position="509"/>
    </location>
</feature>
<dbReference type="EC" id="3.2.1.48" evidence="6"/>
<dbReference type="GO" id="GO:0030246">
    <property type="term" value="F:carbohydrate binding"/>
    <property type="evidence" value="ECO:0007669"/>
    <property type="project" value="InterPro"/>
</dbReference>
<feature type="domain" description="Glycosyl hydrolase family 31 C-terminal" evidence="5">
    <location>
        <begin position="516"/>
        <end position="612"/>
    </location>
</feature>
<dbReference type="SUPFAM" id="SSF51011">
    <property type="entry name" value="Glycosyl hydrolase domain"/>
    <property type="match status" value="1"/>
</dbReference>
<gene>
    <name evidence="6" type="ORF">HMPREF0493_1331</name>
</gene>
<dbReference type="SUPFAM" id="SSF74650">
    <property type="entry name" value="Galactose mutarotase-like"/>
    <property type="match status" value="1"/>
</dbReference>
<evidence type="ECO:0000313" key="7">
    <source>
        <dbReference type="Proteomes" id="UP000004069"/>
    </source>
</evidence>
<keyword evidence="2 6" id="KW-0378">Hydrolase</keyword>
<dbReference type="Gene3D" id="2.60.120.260">
    <property type="entry name" value="Galactose-binding domain-like"/>
    <property type="match status" value="1"/>
</dbReference>
<keyword evidence="2 6" id="KW-0326">Glycosidase</keyword>
<dbReference type="InterPro" id="IPR011013">
    <property type="entry name" value="Gal_mutarotase_sf_dom"/>
</dbReference>
<dbReference type="OrthoDB" id="176168at2"/>
<dbReference type="InterPro" id="IPR048395">
    <property type="entry name" value="Glyco_hydro_31_C"/>
</dbReference>
<dbReference type="PANTHER" id="PTHR43863">
    <property type="entry name" value="HYDROLASE, PUTATIVE (AFU_ORTHOLOGUE AFUA_1G03140)-RELATED"/>
    <property type="match status" value="1"/>
</dbReference>
<dbReference type="Proteomes" id="UP000004069">
    <property type="component" value="Unassembled WGS sequence"/>
</dbReference>
<evidence type="ECO:0000313" key="6">
    <source>
        <dbReference type="EMBL" id="EFG55021.1"/>
    </source>
</evidence>
<dbReference type="CDD" id="cd14752">
    <property type="entry name" value="GH31_N"/>
    <property type="match status" value="1"/>
</dbReference>
<evidence type="ECO:0000259" key="5">
    <source>
        <dbReference type="Pfam" id="PF21365"/>
    </source>
</evidence>
<dbReference type="Pfam" id="PF01055">
    <property type="entry name" value="Glyco_hydro_31_2nd"/>
    <property type="match status" value="1"/>
</dbReference>
<dbReference type="Pfam" id="PF21365">
    <property type="entry name" value="Glyco_hydro_31_3rd"/>
    <property type="match status" value="1"/>
</dbReference>
<proteinExistence type="inferred from homology"/>
<comment type="caution">
    <text evidence="6">The sequence shown here is derived from an EMBL/GenBank/DDBJ whole genome shotgun (WGS) entry which is preliminary data.</text>
</comment>
<evidence type="ECO:0000256" key="1">
    <source>
        <dbReference type="ARBA" id="ARBA00007806"/>
    </source>
</evidence>
<dbReference type="eggNOG" id="COG1501">
    <property type="taxonomic scope" value="Bacteria"/>
</dbReference>
<reference evidence="6 7" key="1">
    <citation type="submission" date="2010-04" db="EMBL/GenBank/DDBJ databases">
        <authorList>
            <person name="Muzny D."/>
            <person name="Qin X."/>
            <person name="Deng J."/>
            <person name="Jiang H."/>
            <person name="Liu Y."/>
            <person name="Qu J."/>
            <person name="Song X.-Z."/>
            <person name="Zhang L."/>
            <person name="Thornton R."/>
            <person name="Coyle M."/>
            <person name="Francisco L."/>
            <person name="Jackson L."/>
            <person name="Javaid M."/>
            <person name="Korchina V."/>
            <person name="Kovar C."/>
            <person name="Mata R."/>
            <person name="Mathew T."/>
            <person name="Ngo R."/>
            <person name="Nguyen L."/>
            <person name="Nguyen N."/>
            <person name="Okwuonu G."/>
            <person name="Ongeri F."/>
            <person name="Pham C."/>
            <person name="Simmons D."/>
            <person name="Wilczek-Boney K."/>
            <person name="Hale W."/>
            <person name="Jakkamsetti A."/>
            <person name="Pham P."/>
            <person name="Ruth R."/>
            <person name="San Lucas F."/>
            <person name="Warren J."/>
            <person name="Zhang J."/>
            <person name="Zhao Z."/>
            <person name="Zhou C."/>
            <person name="Zhu D."/>
            <person name="Lee S."/>
            <person name="Bess C."/>
            <person name="Blankenburg K."/>
            <person name="Forbes L."/>
            <person name="Fu Q."/>
            <person name="Gubbala S."/>
            <person name="Hirani K."/>
            <person name="Jayaseelan J.C."/>
            <person name="Lara F."/>
            <person name="Munidasa M."/>
            <person name="Palculict T."/>
            <person name="Patil S."/>
            <person name="Pu L.-L."/>
            <person name="Saada N."/>
            <person name="Tang L."/>
            <person name="Weissenberger G."/>
            <person name="Zhu Y."/>
            <person name="Hemphill L."/>
            <person name="Shang Y."/>
            <person name="Youmans B."/>
            <person name="Ayvaz T."/>
            <person name="Ross M."/>
            <person name="Santibanez J."/>
            <person name="Aqrawi P."/>
            <person name="Gross S."/>
            <person name="Joshi V."/>
            <person name="Fowler G."/>
            <person name="Nazareth L."/>
            <person name="Reid J."/>
            <person name="Worley K."/>
            <person name="Petrosino J."/>
            <person name="Highlander S."/>
            <person name="Gibbs R."/>
        </authorList>
    </citation>
    <scope>NUCLEOTIDE SEQUENCE [LARGE SCALE GENOMIC DNA]</scope>
    <source>
        <strain evidence="6 7">DSM 11664</strain>
    </source>
</reference>
<dbReference type="CDD" id="cd00063">
    <property type="entry name" value="FN3"/>
    <property type="match status" value="1"/>
</dbReference>
<dbReference type="InterPro" id="IPR000322">
    <property type="entry name" value="Glyco_hydro_31_TIM"/>
</dbReference>
<accession>D4YUX0</accession>
<organism evidence="6 7">
    <name type="scientific">Lactobacillus amylolyticus DSM 11664</name>
    <dbReference type="NCBI Taxonomy" id="585524"/>
    <lineage>
        <taxon>Bacteria</taxon>
        <taxon>Bacillati</taxon>
        <taxon>Bacillota</taxon>
        <taxon>Bacilli</taxon>
        <taxon>Lactobacillales</taxon>
        <taxon>Lactobacillaceae</taxon>
        <taxon>Lactobacillus</taxon>
    </lineage>
</organism>
<dbReference type="InterPro" id="IPR003961">
    <property type="entry name" value="FN3_dom"/>
</dbReference>
<dbReference type="CAZy" id="GH31">
    <property type="family name" value="Glycoside Hydrolase Family 31"/>
</dbReference>
<dbReference type="SUPFAM" id="SSF51445">
    <property type="entry name" value="(Trans)glycosidases"/>
    <property type="match status" value="1"/>
</dbReference>
<dbReference type="InterPro" id="IPR000421">
    <property type="entry name" value="FA58C"/>
</dbReference>
<dbReference type="SUPFAM" id="SSF49785">
    <property type="entry name" value="Galactose-binding domain-like"/>
    <property type="match status" value="1"/>
</dbReference>